<keyword evidence="2" id="KW-1185">Reference proteome</keyword>
<evidence type="ECO:0000313" key="2">
    <source>
        <dbReference type="Proteomes" id="UP000814033"/>
    </source>
</evidence>
<dbReference type="EMBL" id="MU275838">
    <property type="protein sequence ID" value="KAI0053921.1"/>
    <property type="molecule type" value="Genomic_DNA"/>
</dbReference>
<protein>
    <submittedName>
        <fullName evidence="1">Uncharacterized protein</fullName>
    </submittedName>
</protein>
<dbReference type="Proteomes" id="UP000814033">
    <property type="component" value="Unassembled WGS sequence"/>
</dbReference>
<sequence>MSDAGYKQAKASLPTQKKDLSAKTSDRKMRKSVKTAKARETPGLRELDALHVTTGVAANLKIPEGRRIKLEDDTVFKPPPPSSAKGKPIPRFDMDFSVLQDADAPFSAPDLPTSIDSDEDLPDPHQLLRTLTSAPHRTPSAPSTSYSDPEMDALVRDATMDDVISLSDESDVAAPAGELNWGQPRTPSPSWKRKRAAVVDDSSSPLKRVKLDRAAHVTKADAAEATRDQAKPAPPEAAKEPLFLQSDGDPNHSLATGWDGNTTAYDDEDDFILDESLFDIIDADEAPPAKSAPTFTEAPLKPSLPLPQAPCYDAHEMLPSQAEPSFYVSAKRMMSENTQPQSDSRAPTASPLRESHPPATAAAVEEELDPYEEFEQWLATTNSVVIID</sequence>
<evidence type="ECO:0000313" key="1">
    <source>
        <dbReference type="EMBL" id="KAI0053921.1"/>
    </source>
</evidence>
<organism evidence="1 2">
    <name type="scientific">Auriscalpium vulgare</name>
    <dbReference type="NCBI Taxonomy" id="40419"/>
    <lineage>
        <taxon>Eukaryota</taxon>
        <taxon>Fungi</taxon>
        <taxon>Dikarya</taxon>
        <taxon>Basidiomycota</taxon>
        <taxon>Agaricomycotina</taxon>
        <taxon>Agaricomycetes</taxon>
        <taxon>Russulales</taxon>
        <taxon>Auriscalpiaceae</taxon>
        <taxon>Auriscalpium</taxon>
    </lineage>
</organism>
<reference evidence="1" key="1">
    <citation type="submission" date="2021-02" db="EMBL/GenBank/DDBJ databases">
        <authorList>
            <consortium name="DOE Joint Genome Institute"/>
            <person name="Ahrendt S."/>
            <person name="Looney B.P."/>
            <person name="Miyauchi S."/>
            <person name="Morin E."/>
            <person name="Drula E."/>
            <person name="Courty P.E."/>
            <person name="Chicoki N."/>
            <person name="Fauchery L."/>
            <person name="Kohler A."/>
            <person name="Kuo A."/>
            <person name="Labutti K."/>
            <person name="Pangilinan J."/>
            <person name="Lipzen A."/>
            <person name="Riley R."/>
            <person name="Andreopoulos W."/>
            <person name="He G."/>
            <person name="Johnson J."/>
            <person name="Barry K.W."/>
            <person name="Grigoriev I.V."/>
            <person name="Nagy L."/>
            <person name="Hibbett D."/>
            <person name="Henrissat B."/>
            <person name="Matheny P.B."/>
            <person name="Labbe J."/>
            <person name="Martin F."/>
        </authorList>
    </citation>
    <scope>NUCLEOTIDE SEQUENCE</scope>
    <source>
        <strain evidence="1">FP105234-sp</strain>
    </source>
</reference>
<name>A0ACB8SDE3_9AGAM</name>
<reference evidence="1" key="2">
    <citation type="journal article" date="2022" name="New Phytol.">
        <title>Evolutionary transition to the ectomycorrhizal habit in the genomes of a hyperdiverse lineage of mushroom-forming fungi.</title>
        <authorList>
            <person name="Looney B."/>
            <person name="Miyauchi S."/>
            <person name="Morin E."/>
            <person name="Drula E."/>
            <person name="Courty P.E."/>
            <person name="Kohler A."/>
            <person name="Kuo A."/>
            <person name="LaButti K."/>
            <person name="Pangilinan J."/>
            <person name="Lipzen A."/>
            <person name="Riley R."/>
            <person name="Andreopoulos W."/>
            <person name="He G."/>
            <person name="Johnson J."/>
            <person name="Nolan M."/>
            <person name="Tritt A."/>
            <person name="Barry K.W."/>
            <person name="Grigoriev I.V."/>
            <person name="Nagy L.G."/>
            <person name="Hibbett D."/>
            <person name="Henrissat B."/>
            <person name="Matheny P.B."/>
            <person name="Labbe J."/>
            <person name="Martin F.M."/>
        </authorList>
    </citation>
    <scope>NUCLEOTIDE SEQUENCE</scope>
    <source>
        <strain evidence="1">FP105234-sp</strain>
    </source>
</reference>
<comment type="caution">
    <text evidence="1">The sequence shown here is derived from an EMBL/GenBank/DDBJ whole genome shotgun (WGS) entry which is preliminary data.</text>
</comment>
<proteinExistence type="predicted"/>
<accession>A0ACB8SDE3</accession>
<gene>
    <name evidence="1" type="ORF">FA95DRAFT_15408</name>
</gene>